<feature type="transmembrane region" description="Helical" evidence="1">
    <location>
        <begin position="111"/>
        <end position="132"/>
    </location>
</feature>
<evidence type="ECO:0000313" key="3">
    <source>
        <dbReference type="Proteomes" id="UP000278351"/>
    </source>
</evidence>
<dbReference type="AlphaFoldDB" id="A0A3N4PXP9"/>
<proteinExistence type="predicted"/>
<accession>A0A3N4PXP9</accession>
<dbReference type="Proteomes" id="UP000278351">
    <property type="component" value="Unassembled WGS sequence"/>
</dbReference>
<name>A0A3N4PXP9_9BACT</name>
<dbReference type="Gene3D" id="1.10.10.1320">
    <property type="entry name" value="Anti-sigma factor, zinc-finger domain"/>
    <property type="match status" value="1"/>
</dbReference>
<sequence length="158" mass="19048">MNVQEYIDNGMVESYVLGISTPEEKEEIELLLKESPELRTELRTVERTIHRLWLEEAVQPPVELRARTLRPYNWADTSPQDPPGGKKANYTFINIAPNQNDYITVHRMWKWIFFTAFLLFKFCLFLAIYFYFKYRQVEDRQQEREKVRKELQQSTPPR</sequence>
<reference evidence="2 3" key="1">
    <citation type="submission" date="2018-11" db="EMBL/GenBank/DDBJ databases">
        <title>Chitinophaga lutea sp.nov., isolate from arsenic contaminated soil.</title>
        <authorList>
            <person name="Zong Y."/>
        </authorList>
    </citation>
    <scope>NUCLEOTIDE SEQUENCE [LARGE SCALE GENOMIC DNA]</scope>
    <source>
        <strain evidence="2 3">ZY74</strain>
    </source>
</reference>
<keyword evidence="1" id="KW-1133">Transmembrane helix</keyword>
<gene>
    <name evidence="2" type="ORF">EGT74_08240</name>
</gene>
<comment type="caution">
    <text evidence="2">The sequence shown here is derived from an EMBL/GenBank/DDBJ whole genome shotgun (WGS) entry which is preliminary data.</text>
</comment>
<evidence type="ECO:0008006" key="4">
    <source>
        <dbReference type="Google" id="ProtNLM"/>
    </source>
</evidence>
<keyword evidence="1" id="KW-0472">Membrane</keyword>
<keyword evidence="3" id="KW-1185">Reference proteome</keyword>
<protein>
    <recommendedName>
        <fullName evidence="4">Anti-sigma factor</fullName>
    </recommendedName>
</protein>
<dbReference type="EMBL" id="RPDH01000001">
    <property type="protein sequence ID" value="RPE13492.1"/>
    <property type="molecule type" value="Genomic_DNA"/>
</dbReference>
<dbReference type="InterPro" id="IPR041916">
    <property type="entry name" value="Anti_sigma_zinc_sf"/>
</dbReference>
<keyword evidence="1" id="KW-0812">Transmembrane</keyword>
<evidence type="ECO:0000256" key="1">
    <source>
        <dbReference type="SAM" id="Phobius"/>
    </source>
</evidence>
<evidence type="ECO:0000313" key="2">
    <source>
        <dbReference type="EMBL" id="RPE13492.1"/>
    </source>
</evidence>
<organism evidence="2 3">
    <name type="scientific">Chitinophaga lutea</name>
    <dbReference type="NCBI Taxonomy" id="2488634"/>
    <lineage>
        <taxon>Bacteria</taxon>
        <taxon>Pseudomonadati</taxon>
        <taxon>Bacteroidota</taxon>
        <taxon>Chitinophagia</taxon>
        <taxon>Chitinophagales</taxon>
        <taxon>Chitinophagaceae</taxon>
        <taxon>Chitinophaga</taxon>
    </lineage>
</organism>